<proteinExistence type="predicted"/>
<gene>
    <name evidence="1" type="ORF">CWI75_16630</name>
</gene>
<keyword evidence="2" id="KW-1185">Reference proteome</keyword>
<organism evidence="1 2">
    <name type="scientific">Kineobactrum sediminis</name>
    <dbReference type="NCBI Taxonomy" id="1905677"/>
    <lineage>
        <taxon>Bacteria</taxon>
        <taxon>Pseudomonadati</taxon>
        <taxon>Pseudomonadota</taxon>
        <taxon>Gammaproteobacteria</taxon>
        <taxon>Cellvibrionales</taxon>
        <taxon>Halieaceae</taxon>
        <taxon>Kineobactrum</taxon>
    </lineage>
</organism>
<dbReference type="Proteomes" id="UP000234845">
    <property type="component" value="Unassembled WGS sequence"/>
</dbReference>
<name>A0A2N5XYP4_9GAMM</name>
<evidence type="ECO:0000313" key="2">
    <source>
        <dbReference type="Proteomes" id="UP000234845"/>
    </source>
</evidence>
<dbReference type="RefSeq" id="WP_101522651.1">
    <property type="nucleotide sequence ID" value="NZ_PKLZ01000015.1"/>
</dbReference>
<protein>
    <submittedName>
        <fullName evidence="1">Uncharacterized protein</fullName>
    </submittedName>
</protein>
<comment type="caution">
    <text evidence="1">The sequence shown here is derived from an EMBL/GenBank/DDBJ whole genome shotgun (WGS) entry which is preliminary data.</text>
</comment>
<dbReference type="EMBL" id="PKLZ01000015">
    <property type="protein sequence ID" value="PLW81253.1"/>
    <property type="molecule type" value="Genomic_DNA"/>
</dbReference>
<accession>A0A2N5XYP4</accession>
<evidence type="ECO:0000313" key="1">
    <source>
        <dbReference type="EMBL" id="PLW81253.1"/>
    </source>
</evidence>
<sequence>MVGVFDNKQAAFAARTHFSDISYLHGGTNTLKKSIIKNRDLIGPLAAIASLSLIFGAMTTNANDASCVFEATLSNGADASYTFSGEQGGLVLSLGESGYEGIRFLGSSTDHTKRTMMVWTFNEPLPFGGKGPTTTTINASMTSTIESQSFGSRDMLSGKQLPPLQVSITEREPLSSRDPNAVRMAGTIDGNVSVRKLPKPSITASVTVRFEGLFTFRPPGPYTLNCDNVSFKAADIAGFRTKPVNNRNPLL</sequence>
<dbReference type="AlphaFoldDB" id="A0A2N5XYP4"/>
<reference evidence="2" key="1">
    <citation type="submission" date="2017-11" db="EMBL/GenBank/DDBJ databases">
        <title>The draft genome sequence of Chromatocurvus sp. F02.</title>
        <authorList>
            <person name="Du Z.-J."/>
            <person name="Chang Y.-Q."/>
        </authorList>
    </citation>
    <scope>NUCLEOTIDE SEQUENCE [LARGE SCALE GENOMIC DNA]</scope>
    <source>
        <strain evidence="2">F02</strain>
    </source>
</reference>